<accession>A0A165DVQ9</accession>
<evidence type="ECO:0000313" key="3">
    <source>
        <dbReference type="Proteomes" id="UP000077266"/>
    </source>
</evidence>
<name>A0A165DVQ9_EXIGL</name>
<keyword evidence="1" id="KW-0732">Signal</keyword>
<evidence type="ECO:0000313" key="2">
    <source>
        <dbReference type="EMBL" id="KZV85474.1"/>
    </source>
</evidence>
<dbReference type="AlphaFoldDB" id="A0A165DVQ9"/>
<proteinExistence type="predicted"/>
<feature type="signal peptide" evidence="1">
    <location>
        <begin position="1"/>
        <end position="21"/>
    </location>
</feature>
<organism evidence="2 3">
    <name type="scientific">Exidia glandulosa HHB12029</name>
    <dbReference type="NCBI Taxonomy" id="1314781"/>
    <lineage>
        <taxon>Eukaryota</taxon>
        <taxon>Fungi</taxon>
        <taxon>Dikarya</taxon>
        <taxon>Basidiomycota</taxon>
        <taxon>Agaricomycotina</taxon>
        <taxon>Agaricomycetes</taxon>
        <taxon>Auriculariales</taxon>
        <taxon>Exidiaceae</taxon>
        <taxon>Exidia</taxon>
    </lineage>
</organism>
<dbReference type="Proteomes" id="UP000077266">
    <property type="component" value="Unassembled WGS sequence"/>
</dbReference>
<protein>
    <submittedName>
        <fullName evidence="2">Uncharacterized protein</fullName>
    </submittedName>
</protein>
<evidence type="ECO:0000256" key="1">
    <source>
        <dbReference type="SAM" id="SignalP"/>
    </source>
</evidence>
<gene>
    <name evidence="2" type="ORF">EXIGLDRAFT_255803</name>
</gene>
<reference evidence="2 3" key="1">
    <citation type="journal article" date="2016" name="Mol. Biol. Evol.">
        <title>Comparative Genomics of Early-Diverging Mushroom-Forming Fungi Provides Insights into the Origins of Lignocellulose Decay Capabilities.</title>
        <authorList>
            <person name="Nagy L.G."/>
            <person name="Riley R."/>
            <person name="Tritt A."/>
            <person name="Adam C."/>
            <person name="Daum C."/>
            <person name="Floudas D."/>
            <person name="Sun H."/>
            <person name="Yadav J.S."/>
            <person name="Pangilinan J."/>
            <person name="Larsson K.H."/>
            <person name="Matsuura K."/>
            <person name="Barry K."/>
            <person name="Labutti K."/>
            <person name="Kuo R."/>
            <person name="Ohm R.A."/>
            <person name="Bhattacharya S.S."/>
            <person name="Shirouzu T."/>
            <person name="Yoshinaga Y."/>
            <person name="Martin F.M."/>
            <person name="Grigoriev I.V."/>
            <person name="Hibbett D.S."/>
        </authorList>
    </citation>
    <scope>NUCLEOTIDE SEQUENCE [LARGE SCALE GENOMIC DNA]</scope>
    <source>
        <strain evidence="2 3">HHB12029</strain>
    </source>
</reference>
<dbReference type="InParanoid" id="A0A165DVQ9"/>
<feature type="chain" id="PRO_5007856847" evidence="1">
    <location>
        <begin position="22"/>
        <end position="266"/>
    </location>
</feature>
<dbReference type="EMBL" id="KV426187">
    <property type="protein sequence ID" value="KZV85474.1"/>
    <property type="molecule type" value="Genomic_DNA"/>
</dbReference>
<sequence length="266" mass="29261">MRSTVLIFFSAIISAAPFVASAPYLNDTSPYDFSPLHEFSKRAASCGPGKGVELRGTIDDPKTNYGLTCRTQNLYPRAYTYNYAKRNVTSKTVFPADGKVSSKHAGPMASQPSDPWTCDHIIEIQIFGMILGDSEHPRKNSVCDIAASGKYTDWKTRLNRLKEIINGVGNVNYFTTDLEKIKGPATQAFLAANPHALHDILDAKPGERVHVTWGPNAVTGTTDLEWLAFEDYLKQTESRTKSVAAKMDLAIQRNFPGADAGTAKLW</sequence>
<keyword evidence="3" id="KW-1185">Reference proteome</keyword>